<name>A0A3D9SM16_9ACTN</name>
<organism evidence="1 2">
    <name type="scientific">Thermomonospora umbrina</name>
    <dbReference type="NCBI Taxonomy" id="111806"/>
    <lineage>
        <taxon>Bacteria</taxon>
        <taxon>Bacillati</taxon>
        <taxon>Actinomycetota</taxon>
        <taxon>Actinomycetes</taxon>
        <taxon>Streptosporangiales</taxon>
        <taxon>Thermomonosporaceae</taxon>
        <taxon>Thermomonospora</taxon>
    </lineage>
</organism>
<dbReference type="OrthoDB" id="4763957at2"/>
<dbReference type="AlphaFoldDB" id="A0A3D9SM16"/>
<evidence type="ECO:0000313" key="2">
    <source>
        <dbReference type="Proteomes" id="UP000256661"/>
    </source>
</evidence>
<dbReference type="EMBL" id="QTTT01000001">
    <property type="protein sequence ID" value="REE96976.1"/>
    <property type="molecule type" value="Genomic_DNA"/>
</dbReference>
<keyword evidence="2" id="KW-1185">Reference proteome</keyword>
<sequence>MTDQSDLPWPISRAVQCAILVAPPAGYWTKKIYEQLWGDVGRIKNAGDAWEVAAKNAQGSINDLDVHVEKILGGEKWTGEAAEAYKTWAAEVQSRYLMPVHNGMRQTQKELLATAEVVEAMRRTLLTSAVEFVVAFIALSKLNPITVLLGVAGIELVQSHTVGLLDIWDHYIRALEPQAAAMRRIPDAPETQVGMRLRYPDGRGVQLTTPPLHREKIGDWSDWGKVKIE</sequence>
<gene>
    <name evidence="1" type="ORF">DFJ69_2430</name>
</gene>
<protein>
    <submittedName>
        <fullName evidence="1">Uncharacterized protein</fullName>
    </submittedName>
</protein>
<evidence type="ECO:0000313" key="1">
    <source>
        <dbReference type="EMBL" id="REE96976.1"/>
    </source>
</evidence>
<dbReference type="Proteomes" id="UP000256661">
    <property type="component" value="Unassembled WGS sequence"/>
</dbReference>
<proteinExistence type="predicted"/>
<reference evidence="1 2" key="1">
    <citation type="submission" date="2018-08" db="EMBL/GenBank/DDBJ databases">
        <title>Sequencing the genomes of 1000 actinobacteria strains.</title>
        <authorList>
            <person name="Klenk H.-P."/>
        </authorList>
    </citation>
    <scope>NUCLEOTIDE SEQUENCE [LARGE SCALE GENOMIC DNA]</scope>
    <source>
        <strain evidence="1 2">DSM 43927</strain>
    </source>
</reference>
<accession>A0A3D9SM16</accession>
<dbReference type="RefSeq" id="WP_116022540.1">
    <property type="nucleotide sequence ID" value="NZ_QTTT01000001.1"/>
</dbReference>
<comment type="caution">
    <text evidence="1">The sequence shown here is derived from an EMBL/GenBank/DDBJ whole genome shotgun (WGS) entry which is preliminary data.</text>
</comment>